<dbReference type="InterPro" id="IPR028565">
    <property type="entry name" value="MHD"/>
</dbReference>
<dbReference type="PROSITE" id="PS51072">
    <property type="entry name" value="MHD"/>
    <property type="match status" value="1"/>
</dbReference>
<dbReference type="SUPFAM" id="SSF64356">
    <property type="entry name" value="SNARE-like"/>
    <property type="match status" value="1"/>
</dbReference>
<dbReference type="InterPro" id="IPR036168">
    <property type="entry name" value="AP2_Mu_C_sf"/>
</dbReference>
<dbReference type="KEGG" id="ssl:SS1G_10808"/>
<proteinExistence type="inferred from homology"/>
<evidence type="ECO:0000256" key="4">
    <source>
        <dbReference type="ARBA" id="ARBA00023136"/>
    </source>
</evidence>
<dbReference type="PANTHER" id="PTHR10529">
    <property type="entry name" value="AP COMPLEX SUBUNIT MU"/>
    <property type="match status" value="1"/>
</dbReference>
<dbReference type="InterPro" id="IPR050431">
    <property type="entry name" value="Adaptor_comp_med_subunit"/>
</dbReference>
<dbReference type="GO" id="GO:0012505">
    <property type="term" value="C:endomembrane system"/>
    <property type="evidence" value="ECO:0007669"/>
    <property type="project" value="UniProtKB-SubCell"/>
</dbReference>
<dbReference type="CDD" id="cd14837">
    <property type="entry name" value="AP3_Mu_N"/>
    <property type="match status" value="1"/>
</dbReference>
<dbReference type="GO" id="GO:0030131">
    <property type="term" value="C:clathrin adaptor complex"/>
    <property type="evidence" value="ECO:0007669"/>
    <property type="project" value="UniProtKB-UniRule"/>
</dbReference>
<dbReference type="InterPro" id="IPR001392">
    <property type="entry name" value="Clathrin_mu"/>
</dbReference>
<dbReference type="SUPFAM" id="SSF49447">
    <property type="entry name" value="Second domain of Mu2 adaptin subunit (ap50) of ap2 adaptor"/>
    <property type="match status" value="1"/>
</dbReference>
<evidence type="ECO:0000256" key="1">
    <source>
        <dbReference type="ARBA" id="ARBA00004308"/>
    </source>
</evidence>
<dbReference type="Proteomes" id="UP000177798">
    <property type="component" value="Chromosome 9"/>
</dbReference>
<evidence type="ECO:0000313" key="8">
    <source>
        <dbReference type="Proteomes" id="UP000177798"/>
    </source>
</evidence>
<dbReference type="RefSeq" id="XP_001588361.1">
    <property type="nucleotide sequence ID" value="XM_001588311.1"/>
</dbReference>
<dbReference type="Pfam" id="PF00928">
    <property type="entry name" value="Adap_comp_sub"/>
    <property type="match status" value="1"/>
</dbReference>
<dbReference type="OMA" id="LNEMCDG"/>
<name>A0A1D9QB97_SCLS1</name>
<comment type="subcellular location">
    <subcellularLocation>
        <location evidence="1">Endomembrane system</location>
    </subcellularLocation>
</comment>
<dbReference type="AlphaFoldDB" id="A0A1D9QB97"/>
<organism evidence="7 8">
    <name type="scientific">Sclerotinia sclerotiorum (strain ATCC 18683 / 1980 / Ss-1)</name>
    <name type="common">White mold</name>
    <name type="synonym">Whetzelinia sclerotiorum</name>
    <dbReference type="NCBI Taxonomy" id="665079"/>
    <lineage>
        <taxon>Eukaryota</taxon>
        <taxon>Fungi</taxon>
        <taxon>Dikarya</taxon>
        <taxon>Ascomycota</taxon>
        <taxon>Pezizomycotina</taxon>
        <taxon>Leotiomycetes</taxon>
        <taxon>Helotiales</taxon>
        <taxon>Sclerotiniaceae</taxon>
        <taxon>Sclerotinia</taxon>
    </lineage>
</organism>
<evidence type="ECO:0000259" key="6">
    <source>
        <dbReference type="PROSITE" id="PS51072"/>
    </source>
</evidence>
<keyword evidence="3 5" id="KW-0653">Protein transport</keyword>
<feature type="domain" description="MHD" evidence="6">
    <location>
        <begin position="194"/>
        <end position="556"/>
    </location>
</feature>
<dbReference type="VEuPathDB" id="FungiDB:sscle_09g069760"/>
<evidence type="ECO:0000256" key="5">
    <source>
        <dbReference type="PIRNR" id="PIRNR005992"/>
    </source>
</evidence>
<dbReference type="InterPro" id="IPR011012">
    <property type="entry name" value="Longin-like_dom_sf"/>
</dbReference>
<dbReference type="Gene3D" id="3.30.450.60">
    <property type="match status" value="1"/>
</dbReference>
<dbReference type="PIRSF" id="PIRSF005992">
    <property type="entry name" value="Clathrin_mu"/>
    <property type="match status" value="1"/>
</dbReference>
<reference evidence="8" key="1">
    <citation type="journal article" date="2017" name="Genome Biol. Evol.">
        <title>The complete genome sequence of the phytopathogenic fungus Sclerotinia sclerotiorum reveals insights into the genome architecture of broad host range pathogens.</title>
        <authorList>
            <person name="Derbyshire M."/>
            <person name="Denton-Giles M."/>
            <person name="Hegedus D."/>
            <person name="Seifbarghy S."/>
            <person name="Rollins J."/>
            <person name="van Kan J."/>
            <person name="Seidl M.F."/>
            <person name="Faino L."/>
            <person name="Mbengue M."/>
            <person name="Navaud O."/>
            <person name="Raffaele S."/>
            <person name="Hammond-Kosack K."/>
            <person name="Heard S."/>
            <person name="Oliver R."/>
        </authorList>
    </citation>
    <scope>NUCLEOTIDE SEQUENCE [LARGE SCALE GENOMIC DNA]</scope>
    <source>
        <strain evidence="8">ATCC 18683 / 1980 / Ss-1</strain>
    </source>
</reference>
<keyword evidence="4" id="KW-0472">Membrane</keyword>
<dbReference type="GO" id="GO:0016192">
    <property type="term" value="P:vesicle-mediated transport"/>
    <property type="evidence" value="ECO:0007669"/>
    <property type="project" value="InterPro"/>
</dbReference>
<evidence type="ECO:0000256" key="2">
    <source>
        <dbReference type="ARBA" id="ARBA00022448"/>
    </source>
</evidence>
<sequence>MNGAIEALYIYDEHNRPLLQNTYTSRPLSSTQLLPLYLAHPAPRPSLIYLPNTSQPTLLFSLIHSNLLFCLTSSSEIEPLLALEFLHRVIDVLEEFVGAPLLAQKIESSYDVVAQLLNEMCDAGTVSSTEPNALRDMVEVEGWIGKLLGGITIPGKPGFATPSTSGMSGLSSTGTLAANTPALPWRRANVRHTSNELYVDLVESLTVTLAPSGRPLAAFANGTIAFTSKISGVPDLLLNLSTPSGRQNVSSVMELPVFHPCVRLARWREKPGELSFVPPDGRFVLAGYEVDLLPSTGGKSGTTNSSHLKLPVNIEVKTSLGPTGSDFEVRLFIVKVSGQGNSPLSSGSNSRGNSNAVAHLSRAASQFSGGLSGNIGGSSGNSTSPIIEDLVVTVPLPADVRNLSEIKASRGDTTYNPGEKNLEWHIPARDAMAGGATLRCTVVGPLSSEEEYDGNGFRLDGEYDYDTETYQSAPEKTKVETTSNNESKDARKVAQNKILMPSSAAVSFSVKGWLASGIKVESLTIDTRKSRGLGEGIKPYKGVKYLTISRGGIEVRC</sequence>
<dbReference type="OrthoDB" id="870at2759"/>
<comment type="similarity">
    <text evidence="5">Belongs to the adaptor complexes medium subunit family.</text>
</comment>
<evidence type="ECO:0000256" key="3">
    <source>
        <dbReference type="ARBA" id="ARBA00022927"/>
    </source>
</evidence>
<accession>A0A1D9QB97</accession>
<dbReference type="Gene3D" id="2.60.40.1170">
    <property type="entry name" value="Mu homology domain, subdomain B"/>
    <property type="match status" value="2"/>
</dbReference>
<protein>
    <recommendedName>
        <fullName evidence="6">MHD domain-containing protein</fullName>
    </recommendedName>
</protein>
<dbReference type="GO" id="GO:0006886">
    <property type="term" value="P:intracellular protein transport"/>
    <property type="evidence" value="ECO:0007669"/>
    <property type="project" value="UniProtKB-UniRule"/>
</dbReference>
<dbReference type="EMBL" id="CP017822">
    <property type="protein sequence ID" value="APA12206.1"/>
    <property type="molecule type" value="Genomic_DNA"/>
</dbReference>
<evidence type="ECO:0000313" key="7">
    <source>
        <dbReference type="EMBL" id="APA12206.1"/>
    </source>
</evidence>
<keyword evidence="2 5" id="KW-0813">Transport</keyword>
<gene>
    <name evidence="7" type="ORF">sscle_09g069760</name>
</gene>